<feature type="binding site" description="axial binding residue" evidence="18">
    <location>
        <position position="196"/>
    </location>
    <ligand>
        <name>heme b</name>
        <dbReference type="ChEBI" id="CHEBI:60344"/>
        <label>b566</label>
    </ligand>
    <ligandPart>
        <name>Fe</name>
        <dbReference type="ChEBI" id="CHEBI:18248"/>
    </ligandPart>
</feature>
<dbReference type="Pfam" id="PF00032">
    <property type="entry name" value="Cytochrom_B_C"/>
    <property type="match status" value="1"/>
</dbReference>
<feature type="domain" description="Cytochrome b/b6 C-terminal region profile" evidence="21">
    <location>
        <begin position="210"/>
        <end position="379"/>
    </location>
</feature>
<feature type="transmembrane region" description="Helical" evidence="19">
    <location>
        <begin position="288"/>
        <end position="311"/>
    </location>
</feature>
<dbReference type="PIRSF" id="PIRSF038885">
    <property type="entry name" value="COB"/>
    <property type="match status" value="1"/>
</dbReference>
<feature type="transmembrane region" description="Helical" evidence="19">
    <location>
        <begin position="262"/>
        <end position="281"/>
    </location>
</feature>
<dbReference type="InterPro" id="IPR005798">
    <property type="entry name" value="Cyt_b/b6_C"/>
</dbReference>
<dbReference type="PROSITE" id="PS51002">
    <property type="entry name" value="CYTB_NTER"/>
    <property type="match status" value="1"/>
</dbReference>
<keyword evidence="10" id="KW-0999">Mitochondrion inner membrane</keyword>
<dbReference type="GO" id="GO:0045275">
    <property type="term" value="C:respiratory chain complex III"/>
    <property type="evidence" value="ECO:0007669"/>
    <property type="project" value="InterPro"/>
</dbReference>
<evidence type="ECO:0000256" key="6">
    <source>
        <dbReference type="ARBA" id="ARBA00022617"/>
    </source>
</evidence>
<feature type="binding site" description="axial binding residue" evidence="18">
    <location>
        <position position="83"/>
    </location>
    <ligand>
        <name>heme b</name>
        <dbReference type="ChEBI" id="CHEBI:60344"/>
        <label>b562</label>
    </ligand>
    <ligandPart>
        <name>Fe</name>
        <dbReference type="ChEBI" id="CHEBI:18248"/>
    </ligandPart>
</feature>
<dbReference type="InterPro" id="IPR016174">
    <property type="entry name" value="Di-haem_cyt_TM"/>
</dbReference>
<dbReference type="InterPro" id="IPR030689">
    <property type="entry name" value="Cytochrome_b"/>
</dbReference>
<gene>
    <name evidence="22" type="primary">cob</name>
</gene>
<comment type="cofactor">
    <cofactor evidence="19">
        <name>heme b</name>
        <dbReference type="ChEBI" id="CHEBI:60344"/>
    </cofactor>
    <text evidence="19">Binds 2 heme groups non-covalently.</text>
</comment>
<feature type="transmembrane region" description="Helical" evidence="19">
    <location>
        <begin position="21"/>
        <end position="43"/>
    </location>
</feature>
<dbReference type="PROSITE" id="PS51003">
    <property type="entry name" value="CYTB_CTER"/>
    <property type="match status" value="1"/>
</dbReference>
<keyword evidence="15 19" id="KW-0496">Mitochondrion</keyword>
<feature type="transmembrane region" description="Helical" evidence="19">
    <location>
        <begin position="178"/>
        <end position="200"/>
    </location>
</feature>
<dbReference type="InterPro" id="IPR027387">
    <property type="entry name" value="Cytb/b6-like_sf"/>
</dbReference>
<dbReference type="CDD" id="cd00284">
    <property type="entry name" value="Cytochrome_b_N"/>
    <property type="match status" value="1"/>
</dbReference>
<proteinExistence type="inferred from homology"/>
<comment type="cofactor">
    <cofactor evidence="18">
        <name>heme</name>
        <dbReference type="ChEBI" id="CHEBI:30413"/>
    </cofactor>
    <text evidence="18">Binds 2 heme groups non-covalently.</text>
</comment>
<dbReference type="Pfam" id="PF00033">
    <property type="entry name" value="Cytochrome_B"/>
    <property type="match status" value="1"/>
</dbReference>
<feature type="transmembrane region" description="Helical" evidence="19">
    <location>
        <begin position="221"/>
        <end position="242"/>
    </location>
</feature>
<dbReference type="GO" id="GO:0005743">
    <property type="term" value="C:mitochondrial inner membrane"/>
    <property type="evidence" value="ECO:0007669"/>
    <property type="project" value="UniProtKB-SubCell"/>
</dbReference>
<dbReference type="Gene3D" id="1.20.810.10">
    <property type="entry name" value="Cytochrome Bc1 Complex, Chain C"/>
    <property type="match status" value="1"/>
</dbReference>
<dbReference type="CDD" id="cd00290">
    <property type="entry name" value="cytochrome_b_C"/>
    <property type="match status" value="1"/>
</dbReference>
<evidence type="ECO:0000256" key="9">
    <source>
        <dbReference type="ARBA" id="ARBA00022723"/>
    </source>
</evidence>
<feature type="domain" description="Cytochrome b/b6 N-terminal region profile" evidence="20">
    <location>
        <begin position="1"/>
        <end position="209"/>
    </location>
</feature>
<evidence type="ECO:0000256" key="14">
    <source>
        <dbReference type="ARBA" id="ARBA00023075"/>
    </source>
</evidence>
<comment type="similarity">
    <text evidence="19">Belongs to the cytochrome b family.</text>
</comment>
<dbReference type="GO" id="GO:0046872">
    <property type="term" value="F:metal ion binding"/>
    <property type="evidence" value="ECO:0007669"/>
    <property type="project" value="UniProtKB-UniRule"/>
</dbReference>
<comment type="function">
    <text evidence="1 19">Component of the ubiquinol-cytochrome c reductase complex (complex III or cytochrome b-c1 complex) that is part of the mitochondrial respiratory chain. The b-c1 complex mediates electron transfer from ubiquinol to cytochrome c. Contributes to the generation of a proton gradient across the mitochondrial membrane that is then used for ATP synthesis.</text>
</comment>
<evidence type="ECO:0000256" key="2">
    <source>
        <dbReference type="ARBA" id="ARBA00004448"/>
    </source>
</evidence>
<evidence type="ECO:0000256" key="12">
    <source>
        <dbReference type="ARBA" id="ARBA00022989"/>
    </source>
</evidence>
<keyword evidence="16 19" id="KW-0472">Membrane</keyword>
<feature type="transmembrane region" description="Helical" evidence="19">
    <location>
        <begin position="145"/>
        <end position="166"/>
    </location>
</feature>
<organism evidence="22">
    <name type="scientific">Aegilips sp. ZJUH 20220002</name>
    <dbReference type="NCBI Taxonomy" id="2943451"/>
    <lineage>
        <taxon>Eukaryota</taxon>
        <taxon>Metazoa</taxon>
        <taxon>Ecdysozoa</taxon>
        <taxon>Arthropoda</taxon>
        <taxon>Hexapoda</taxon>
        <taxon>Insecta</taxon>
        <taxon>Pterygota</taxon>
        <taxon>Neoptera</taxon>
        <taxon>Endopterygota</taxon>
        <taxon>Hymenoptera</taxon>
        <taxon>Apocrita</taxon>
        <taxon>Proctotrupomorpha</taxon>
        <taxon>Cynipoidea</taxon>
        <taxon>Figitidae</taxon>
        <taxon>Anacharitinae</taxon>
        <taxon>Aegilips</taxon>
    </lineage>
</organism>
<evidence type="ECO:0000256" key="15">
    <source>
        <dbReference type="ARBA" id="ARBA00023128"/>
    </source>
</evidence>
<evidence type="ECO:0000256" key="1">
    <source>
        <dbReference type="ARBA" id="ARBA00002566"/>
    </source>
</evidence>
<feature type="transmembrane region" description="Helical" evidence="19">
    <location>
        <begin position="49"/>
        <end position="70"/>
    </location>
</feature>
<keyword evidence="6 18" id="KW-0349">Heme</keyword>
<protein>
    <recommendedName>
        <fullName evidence="4 19">Cytochrome b</fullName>
    </recommendedName>
</protein>
<name>A0A9E8G6T0_9HYME</name>
<evidence type="ECO:0000256" key="3">
    <source>
        <dbReference type="ARBA" id="ARBA00011649"/>
    </source>
</evidence>
<keyword evidence="13 18" id="KW-0408">Iron</keyword>
<accession>A0A9E8G6T0</accession>
<feature type="transmembrane region" description="Helical" evidence="19">
    <location>
        <begin position="323"/>
        <end position="343"/>
    </location>
</feature>
<feature type="binding site" evidence="17">
    <location>
        <position position="201"/>
    </location>
    <ligand>
        <name>a ubiquinone</name>
        <dbReference type="ChEBI" id="CHEBI:16389"/>
    </ligand>
</feature>
<evidence type="ECO:0000256" key="19">
    <source>
        <dbReference type="RuleBase" id="RU362117"/>
    </source>
</evidence>
<dbReference type="PANTHER" id="PTHR19271">
    <property type="entry name" value="CYTOCHROME B"/>
    <property type="match status" value="1"/>
</dbReference>
<evidence type="ECO:0000313" key="22">
    <source>
        <dbReference type="EMBL" id="UZT67419.1"/>
    </source>
</evidence>
<dbReference type="InterPro" id="IPR048259">
    <property type="entry name" value="Cytochrome_b_N_euk/bac"/>
</dbReference>
<dbReference type="SUPFAM" id="SSF81342">
    <property type="entry name" value="Transmembrane di-heme cytochromes"/>
    <property type="match status" value="1"/>
</dbReference>
<dbReference type="InterPro" id="IPR005797">
    <property type="entry name" value="Cyt_b/b6_N"/>
</dbReference>
<reference evidence="22" key="1">
    <citation type="journal article" date="2022" name="Genes (Basel)">
        <title>Novel Gene Rearrangements in the Mitochondrial Genomes of Cynipoid Wasps (Hymenoptera: Cynipoidea).</title>
        <authorList>
            <person name="Shu X."/>
            <person name="Li Z."/>
            <person name="Yuan R."/>
            <person name="Tang P."/>
            <person name="Chen X."/>
        </authorList>
    </citation>
    <scope>NUCLEOTIDE SEQUENCE</scope>
</reference>
<feature type="transmembrane region" description="Helical" evidence="19">
    <location>
        <begin position="113"/>
        <end position="133"/>
    </location>
</feature>
<keyword evidence="8 19" id="KW-0812">Transmembrane</keyword>
<evidence type="ECO:0000256" key="10">
    <source>
        <dbReference type="ARBA" id="ARBA00022792"/>
    </source>
</evidence>
<dbReference type="AlphaFoldDB" id="A0A9E8G6T0"/>
<geneLocation type="mitochondrion" evidence="22"/>
<feature type="binding site" description="axial binding residue" evidence="18">
    <location>
        <position position="182"/>
    </location>
    <ligand>
        <name>heme b</name>
        <dbReference type="ChEBI" id="CHEBI:60344"/>
        <label>b562</label>
    </ligand>
    <ligandPart>
        <name>Fe</name>
        <dbReference type="ChEBI" id="CHEBI:18248"/>
    </ligandPart>
</feature>
<evidence type="ECO:0000256" key="8">
    <source>
        <dbReference type="ARBA" id="ARBA00022692"/>
    </source>
</evidence>
<feature type="transmembrane region" description="Helical" evidence="19">
    <location>
        <begin position="355"/>
        <end position="377"/>
    </location>
</feature>
<keyword evidence="14" id="KW-0830">Ubiquinone</keyword>
<feature type="binding site" description="axial binding residue" evidence="18">
    <location>
        <position position="97"/>
    </location>
    <ligand>
        <name>heme b</name>
        <dbReference type="ChEBI" id="CHEBI:60344"/>
        <label>b566</label>
    </ligand>
    <ligandPart>
        <name>Fe</name>
        <dbReference type="ChEBI" id="CHEBI:18248"/>
    </ligandPart>
</feature>
<dbReference type="GO" id="GO:0008121">
    <property type="term" value="F:quinol-cytochrome-c reductase activity"/>
    <property type="evidence" value="ECO:0007669"/>
    <property type="project" value="InterPro"/>
</dbReference>
<keyword evidence="9 18" id="KW-0479">Metal-binding</keyword>
<evidence type="ECO:0000256" key="16">
    <source>
        <dbReference type="ARBA" id="ARBA00023136"/>
    </source>
</evidence>
<evidence type="ECO:0000256" key="17">
    <source>
        <dbReference type="PIRSR" id="PIRSR038885-1"/>
    </source>
</evidence>
<dbReference type="GO" id="GO:0006122">
    <property type="term" value="P:mitochondrial electron transport, ubiquinol to cytochrome c"/>
    <property type="evidence" value="ECO:0007669"/>
    <property type="project" value="TreeGrafter"/>
</dbReference>
<keyword evidence="12 19" id="KW-1133">Transmembrane helix</keyword>
<feature type="transmembrane region" description="Helical" evidence="19">
    <location>
        <begin position="77"/>
        <end position="98"/>
    </location>
</feature>
<evidence type="ECO:0000256" key="7">
    <source>
        <dbReference type="ARBA" id="ARBA00022660"/>
    </source>
</evidence>
<keyword evidence="7 19" id="KW-0679">Respiratory chain</keyword>
<sequence length="379" mass="44730">MKMDNLLFVNLKNLKSMIMYLPTPVNINILWNFGSLLGIFLMIQVISGLFLSMHYTCCVSMAFQSIIYIIHDVNYGWFIRLIHMNGASFFFFLMYIHIGRGLYYCSYFLKNTWLVGSLIYLFSMGTAFLGYVLPWGQMSLWGATVITNLLSAIPYLGEILVMWLWGGFNVNNATLNRFYSLHFLMPLLIVVLVVIHLMFLHNTGSNNPIGLNSNLYKVSFYNYYFIKDLQGFIMVILILLLINCWNPYYLGDPENFSMANFMVTPIHIQPEWYFLFAYAILRSIPNKLGGVIGLLFSVLIIMILPFFNLNMIQGLNFYPFNQMFYWIFINVFFLLTWIGMKTIEYPYELMGKILTLMYFLYYLMNIMIFEFWDYYIFKN</sequence>
<evidence type="ECO:0000256" key="4">
    <source>
        <dbReference type="ARBA" id="ARBA00013531"/>
    </source>
</evidence>
<comment type="subcellular location">
    <subcellularLocation>
        <location evidence="2">Mitochondrion inner membrane</location>
        <topology evidence="2">Multi-pass membrane protein</topology>
    </subcellularLocation>
</comment>
<evidence type="ECO:0000256" key="13">
    <source>
        <dbReference type="ARBA" id="ARBA00023004"/>
    </source>
</evidence>
<reference evidence="22" key="2">
    <citation type="submission" date="2022-02" db="EMBL/GenBank/DDBJ databases">
        <authorList>
            <person name="Shu X.H."/>
            <person name="Li Z.K."/>
            <person name="Tang P."/>
            <person name="Chen X.X."/>
        </authorList>
    </citation>
    <scope>NUCLEOTIDE SEQUENCE</scope>
</reference>
<dbReference type="EMBL" id="OM677821">
    <property type="protein sequence ID" value="UZT67419.1"/>
    <property type="molecule type" value="Genomic_DNA"/>
</dbReference>
<evidence type="ECO:0000259" key="20">
    <source>
        <dbReference type="PROSITE" id="PS51002"/>
    </source>
</evidence>
<keyword evidence="11 19" id="KW-0249">Electron transport</keyword>
<evidence type="ECO:0000256" key="5">
    <source>
        <dbReference type="ARBA" id="ARBA00022448"/>
    </source>
</evidence>
<dbReference type="SUPFAM" id="SSF81648">
    <property type="entry name" value="a domain/subunit of cytochrome bc1 complex (Ubiquinol-cytochrome c reductase)"/>
    <property type="match status" value="1"/>
</dbReference>
<dbReference type="PANTHER" id="PTHR19271:SF16">
    <property type="entry name" value="CYTOCHROME B"/>
    <property type="match status" value="1"/>
</dbReference>
<keyword evidence="5 19" id="KW-0813">Transport</keyword>
<dbReference type="InterPro" id="IPR036150">
    <property type="entry name" value="Cyt_b/b6_C_sf"/>
</dbReference>
<dbReference type="GO" id="GO:0016491">
    <property type="term" value="F:oxidoreductase activity"/>
    <property type="evidence" value="ECO:0007669"/>
    <property type="project" value="UniProtKB-UniRule"/>
</dbReference>
<evidence type="ECO:0000259" key="21">
    <source>
        <dbReference type="PROSITE" id="PS51003"/>
    </source>
</evidence>
<dbReference type="InterPro" id="IPR048260">
    <property type="entry name" value="Cytochrome_b_C_euk/bac"/>
</dbReference>
<comment type="subunit">
    <text evidence="3">The main subunits of complex b-c1 are: cytochrome b, cytochrome c1 and the Rieske protein.</text>
</comment>
<evidence type="ECO:0000256" key="18">
    <source>
        <dbReference type="PIRSR" id="PIRSR038885-2"/>
    </source>
</evidence>
<evidence type="ECO:0000256" key="11">
    <source>
        <dbReference type="ARBA" id="ARBA00022982"/>
    </source>
</evidence>